<protein>
    <submittedName>
        <fullName evidence="5">Ribose transport system substrate-binding protein</fullName>
    </submittedName>
</protein>
<dbReference type="PANTHER" id="PTHR46847:SF1">
    <property type="entry name" value="D-ALLOSE-BINDING PERIPLASMIC PROTEIN-RELATED"/>
    <property type="match status" value="1"/>
</dbReference>
<dbReference type="GO" id="GO:0030246">
    <property type="term" value="F:carbohydrate binding"/>
    <property type="evidence" value="ECO:0007669"/>
    <property type="project" value="UniProtKB-ARBA"/>
</dbReference>
<reference evidence="5 6" key="1">
    <citation type="submission" date="2018-06" db="EMBL/GenBank/DDBJ databases">
        <title>Genomic Encyclopedia of Archaeal and Bacterial Type Strains, Phase II (KMG-II): from individual species to whole genera.</title>
        <authorList>
            <person name="Goeker M."/>
        </authorList>
    </citation>
    <scope>NUCLEOTIDE SEQUENCE [LARGE SCALE GENOMIC DNA]</scope>
    <source>
        <strain evidence="5 6">ATCC BAA-1881</strain>
    </source>
</reference>
<evidence type="ECO:0000259" key="4">
    <source>
        <dbReference type="Pfam" id="PF13407"/>
    </source>
</evidence>
<feature type="domain" description="Periplasmic binding protein" evidence="4">
    <location>
        <begin position="14"/>
        <end position="266"/>
    </location>
</feature>
<comment type="subcellular location">
    <subcellularLocation>
        <location evidence="1">Cell envelope</location>
    </subcellularLocation>
</comment>
<sequence>MDTCTIGLLLGLRTPFFLTIQKGAETEAARQNVALLVDAPADWDASLQIPLIDSFIERHVDALIVTPCDSQALVEPLRRAHEAGIKVLTVDAHIGDGTSTNGFPLTFIGSDNTAGGRLAGELLLRLLNGQTKPKVYIQSLHPGVSATDQREEGCIEILRTSDIELLGIEYDGGSIDVACEQATAMLQRHPDLAAIMSTGDYSSKGVARALRATNRAQDIRVVRFDASEQGIDELRAGVADVVIAQRPFDMGQLAVKCAVKAVKGEESTIPERISTGFVIIDRENVETEEAQAVICKEPEINQ</sequence>
<evidence type="ECO:0000256" key="3">
    <source>
        <dbReference type="ARBA" id="ARBA00022729"/>
    </source>
</evidence>
<proteinExistence type="inferred from homology"/>
<gene>
    <name evidence="5" type="ORF">EI42_00927</name>
</gene>
<comment type="caution">
    <text evidence="5">The sequence shown here is derived from an EMBL/GenBank/DDBJ whole genome shotgun (WGS) entry which is preliminary data.</text>
</comment>
<organism evidence="5 6">
    <name type="scientific">Thermosporothrix hazakensis</name>
    <dbReference type="NCBI Taxonomy" id="644383"/>
    <lineage>
        <taxon>Bacteria</taxon>
        <taxon>Bacillati</taxon>
        <taxon>Chloroflexota</taxon>
        <taxon>Ktedonobacteria</taxon>
        <taxon>Ktedonobacterales</taxon>
        <taxon>Thermosporotrichaceae</taxon>
        <taxon>Thermosporothrix</taxon>
    </lineage>
</organism>
<dbReference type="EMBL" id="QKUF01000001">
    <property type="protein sequence ID" value="PZW36744.1"/>
    <property type="molecule type" value="Genomic_DNA"/>
</dbReference>
<evidence type="ECO:0000256" key="1">
    <source>
        <dbReference type="ARBA" id="ARBA00004196"/>
    </source>
</evidence>
<dbReference type="CDD" id="cd20007">
    <property type="entry name" value="PBP1_ABC_sugar_binding-like"/>
    <property type="match status" value="1"/>
</dbReference>
<evidence type="ECO:0000313" key="5">
    <source>
        <dbReference type="EMBL" id="PZW36744.1"/>
    </source>
</evidence>
<dbReference type="RefSeq" id="WP_111319252.1">
    <property type="nucleotide sequence ID" value="NZ_BIFX01000001.1"/>
</dbReference>
<dbReference type="Pfam" id="PF13407">
    <property type="entry name" value="Peripla_BP_4"/>
    <property type="match status" value="1"/>
</dbReference>
<dbReference type="OrthoDB" id="9804917at2"/>
<evidence type="ECO:0000313" key="6">
    <source>
        <dbReference type="Proteomes" id="UP000248806"/>
    </source>
</evidence>
<dbReference type="Proteomes" id="UP000248806">
    <property type="component" value="Unassembled WGS sequence"/>
</dbReference>
<dbReference type="SUPFAM" id="SSF53822">
    <property type="entry name" value="Periplasmic binding protein-like I"/>
    <property type="match status" value="1"/>
</dbReference>
<dbReference type="PANTHER" id="PTHR46847">
    <property type="entry name" value="D-ALLOSE-BINDING PERIPLASMIC PROTEIN-RELATED"/>
    <property type="match status" value="1"/>
</dbReference>
<accession>A0A326UFF1</accession>
<dbReference type="Gene3D" id="3.40.50.2300">
    <property type="match status" value="2"/>
</dbReference>
<name>A0A326UFF1_THEHA</name>
<dbReference type="GO" id="GO:0030313">
    <property type="term" value="C:cell envelope"/>
    <property type="evidence" value="ECO:0007669"/>
    <property type="project" value="UniProtKB-SubCell"/>
</dbReference>
<dbReference type="InterPro" id="IPR025997">
    <property type="entry name" value="SBP_2_dom"/>
</dbReference>
<dbReference type="AlphaFoldDB" id="A0A326UFF1"/>
<dbReference type="InterPro" id="IPR028082">
    <property type="entry name" value="Peripla_BP_I"/>
</dbReference>
<keyword evidence="3" id="KW-0732">Signal</keyword>
<keyword evidence="6" id="KW-1185">Reference proteome</keyword>
<evidence type="ECO:0000256" key="2">
    <source>
        <dbReference type="ARBA" id="ARBA00007639"/>
    </source>
</evidence>
<comment type="similarity">
    <text evidence="2">Belongs to the bacterial solute-binding protein 2 family.</text>
</comment>